<evidence type="ECO:0000313" key="2">
    <source>
        <dbReference type="Proteomes" id="UP000823775"/>
    </source>
</evidence>
<sequence>RFWEEELEDDNSIFGYYISKTLCNHIVSAIEVQTALKYELGSSAESCFSQYRPLWATVGCRGCRDDPWKILENDPSDHKSMSRVVMCRYDSWSRVIACLGWLWQLVVSGTTCSKE</sequence>
<comment type="caution">
    <text evidence="1">The sequence shown here is derived from an EMBL/GenBank/DDBJ whole genome shotgun (WGS) entry which is preliminary data.</text>
</comment>
<accession>A0ABS8VHL6</accession>
<proteinExistence type="predicted"/>
<reference evidence="1 2" key="1">
    <citation type="journal article" date="2021" name="BMC Genomics">
        <title>Datura genome reveals duplications of psychoactive alkaloid biosynthetic genes and high mutation rate following tissue culture.</title>
        <authorList>
            <person name="Rajewski A."/>
            <person name="Carter-House D."/>
            <person name="Stajich J."/>
            <person name="Litt A."/>
        </authorList>
    </citation>
    <scope>NUCLEOTIDE SEQUENCE [LARGE SCALE GENOMIC DNA]</scope>
    <source>
        <strain evidence="1">AR-01</strain>
    </source>
</reference>
<dbReference type="EMBL" id="JACEIK010004461">
    <property type="protein sequence ID" value="MCD9645519.1"/>
    <property type="molecule type" value="Genomic_DNA"/>
</dbReference>
<evidence type="ECO:0000313" key="1">
    <source>
        <dbReference type="EMBL" id="MCD9645519.1"/>
    </source>
</evidence>
<dbReference type="Proteomes" id="UP000823775">
    <property type="component" value="Unassembled WGS sequence"/>
</dbReference>
<name>A0ABS8VHL6_DATST</name>
<protein>
    <submittedName>
        <fullName evidence="1">Uncharacterized protein</fullName>
    </submittedName>
</protein>
<keyword evidence="2" id="KW-1185">Reference proteome</keyword>
<feature type="non-terminal residue" evidence="1">
    <location>
        <position position="1"/>
    </location>
</feature>
<organism evidence="1 2">
    <name type="scientific">Datura stramonium</name>
    <name type="common">Jimsonweed</name>
    <name type="synonym">Common thornapple</name>
    <dbReference type="NCBI Taxonomy" id="4076"/>
    <lineage>
        <taxon>Eukaryota</taxon>
        <taxon>Viridiplantae</taxon>
        <taxon>Streptophyta</taxon>
        <taxon>Embryophyta</taxon>
        <taxon>Tracheophyta</taxon>
        <taxon>Spermatophyta</taxon>
        <taxon>Magnoliopsida</taxon>
        <taxon>eudicotyledons</taxon>
        <taxon>Gunneridae</taxon>
        <taxon>Pentapetalae</taxon>
        <taxon>asterids</taxon>
        <taxon>lamiids</taxon>
        <taxon>Solanales</taxon>
        <taxon>Solanaceae</taxon>
        <taxon>Solanoideae</taxon>
        <taxon>Datureae</taxon>
        <taxon>Datura</taxon>
    </lineage>
</organism>
<gene>
    <name evidence="1" type="ORF">HAX54_034515</name>
</gene>